<feature type="region of interest" description="Disordered" evidence="1">
    <location>
        <begin position="170"/>
        <end position="308"/>
    </location>
</feature>
<evidence type="ECO:0000313" key="3">
    <source>
        <dbReference type="Proteomes" id="UP000620104"/>
    </source>
</evidence>
<evidence type="ECO:0000256" key="1">
    <source>
        <dbReference type="SAM" id="MobiDB-lite"/>
    </source>
</evidence>
<dbReference type="GO" id="GO:0003676">
    <property type="term" value="F:nucleic acid binding"/>
    <property type="evidence" value="ECO:0007669"/>
    <property type="project" value="InterPro"/>
</dbReference>
<feature type="compositionally biased region" description="Polar residues" evidence="1">
    <location>
        <begin position="177"/>
        <end position="198"/>
    </location>
</feature>
<proteinExistence type="predicted"/>
<organism evidence="2 3">
    <name type="scientific">Naganishia liquefaciens</name>
    <dbReference type="NCBI Taxonomy" id="104408"/>
    <lineage>
        <taxon>Eukaryota</taxon>
        <taxon>Fungi</taxon>
        <taxon>Dikarya</taxon>
        <taxon>Basidiomycota</taxon>
        <taxon>Agaricomycotina</taxon>
        <taxon>Tremellomycetes</taxon>
        <taxon>Filobasidiales</taxon>
        <taxon>Filobasidiaceae</taxon>
        <taxon>Naganishia</taxon>
    </lineage>
</organism>
<gene>
    <name evidence="2" type="ORF">NliqN6_0682</name>
</gene>
<name>A0A8H3YCG0_9TREE</name>
<feature type="compositionally biased region" description="Low complexity" evidence="1">
    <location>
        <begin position="239"/>
        <end position="254"/>
    </location>
</feature>
<feature type="region of interest" description="Disordered" evidence="1">
    <location>
        <begin position="1"/>
        <end position="31"/>
    </location>
</feature>
<feature type="compositionally biased region" description="Polar residues" evidence="1">
    <location>
        <begin position="208"/>
        <end position="235"/>
    </location>
</feature>
<dbReference type="AlphaFoldDB" id="A0A8H3YCG0"/>
<dbReference type="EMBL" id="BLZA01000007">
    <property type="protein sequence ID" value="GHJ84280.1"/>
    <property type="molecule type" value="Genomic_DNA"/>
</dbReference>
<evidence type="ECO:0000313" key="2">
    <source>
        <dbReference type="EMBL" id="GHJ84280.1"/>
    </source>
</evidence>
<comment type="caution">
    <text evidence="2">The sequence shown here is derived from an EMBL/GenBank/DDBJ whole genome shotgun (WGS) entry which is preliminary data.</text>
</comment>
<dbReference type="InterPro" id="IPR035979">
    <property type="entry name" value="RBD_domain_sf"/>
</dbReference>
<dbReference type="SUPFAM" id="SSF54928">
    <property type="entry name" value="RNA-binding domain, RBD"/>
    <property type="match status" value="1"/>
</dbReference>
<dbReference type="Proteomes" id="UP000620104">
    <property type="component" value="Unassembled WGS sequence"/>
</dbReference>
<reference evidence="2" key="1">
    <citation type="submission" date="2020-07" db="EMBL/GenBank/DDBJ databases">
        <title>Draft Genome Sequence of a Deep-Sea Yeast, Naganishia (Cryptococcus) liquefaciens strain N6.</title>
        <authorList>
            <person name="Han Y.W."/>
            <person name="Kajitani R."/>
            <person name="Morimoto H."/>
            <person name="Parhat M."/>
            <person name="Tsubouchi H."/>
            <person name="Bakenova O."/>
            <person name="Ogata M."/>
            <person name="Argunhan B."/>
            <person name="Aoki R."/>
            <person name="Kajiwara S."/>
            <person name="Itoh T."/>
            <person name="Iwasaki H."/>
        </authorList>
    </citation>
    <scope>NUCLEOTIDE SEQUENCE</scope>
    <source>
        <strain evidence="2">N6</strain>
    </source>
</reference>
<protein>
    <recommendedName>
        <fullName evidence="4">RRM domain-containing protein</fullName>
    </recommendedName>
</protein>
<sequence length="308" mass="33245">MSVNRYNPYHTNSTATRGGTEPYPPQSTSSASAIQRNYEPAVWQWVPDAPQNLQGPYRVLMSGLPTENVAKKEIIELFSGHVTPNVVVDPIYDESGFNGSCIFTLYTTEDVLKTYEQFEGKYFDDMSTQIKVEYLIRPGSRVPVKIARQIIHDDQIVAVTPIHPLSQPVTPAAYYPNGQTPAGPSNNPLQANIPTGPTRNAPRGPAQSKANGTFANSSASTSAKSRQTQLQNAQGSKPHASNNNSNHNKNAGAATSGKSLLQRMNIGLEERISRVPPSKGSPPTEPVSSKKLKNSNASGPGPARPNAR</sequence>
<dbReference type="OrthoDB" id="2590609at2759"/>
<feature type="compositionally biased region" description="Polar residues" evidence="1">
    <location>
        <begin position="1"/>
        <end position="17"/>
    </location>
</feature>
<evidence type="ECO:0008006" key="4">
    <source>
        <dbReference type="Google" id="ProtNLM"/>
    </source>
</evidence>
<keyword evidence="3" id="KW-1185">Reference proteome</keyword>
<accession>A0A8H3YCG0</accession>